<evidence type="ECO:0000313" key="3">
    <source>
        <dbReference type="EMBL" id="REC76568.1"/>
    </source>
</evidence>
<keyword evidence="4" id="KW-1185">Reference proteome</keyword>
<feature type="signal peptide" evidence="1">
    <location>
        <begin position="1"/>
        <end position="20"/>
    </location>
</feature>
<dbReference type="Proteomes" id="UP000256491">
    <property type="component" value="Unassembled WGS sequence"/>
</dbReference>
<dbReference type="Proteomes" id="UP001184861">
    <property type="component" value="Unassembled WGS sequence"/>
</dbReference>
<evidence type="ECO:0000313" key="2">
    <source>
        <dbReference type="EMBL" id="MDR6527638.1"/>
    </source>
</evidence>
<evidence type="ECO:0000313" key="4">
    <source>
        <dbReference type="Proteomes" id="UP000256491"/>
    </source>
</evidence>
<dbReference type="EMBL" id="QNUF01000006">
    <property type="protein sequence ID" value="REC76568.1"/>
    <property type="molecule type" value="Genomic_DNA"/>
</dbReference>
<dbReference type="EMBL" id="JAVDQY010000003">
    <property type="protein sequence ID" value="MDR6527638.1"/>
    <property type="molecule type" value="Genomic_DNA"/>
</dbReference>
<accession>A0AAE3Y8W6</accession>
<proteinExistence type="predicted"/>
<dbReference type="RefSeq" id="WP_047488260.1">
    <property type="nucleotide sequence ID" value="NZ_BJYH01000008.1"/>
</dbReference>
<protein>
    <submittedName>
        <fullName evidence="2">Uncharacterized protein</fullName>
    </submittedName>
</protein>
<evidence type="ECO:0000256" key="1">
    <source>
        <dbReference type="SAM" id="SignalP"/>
    </source>
</evidence>
<reference evidence="2" key="3">
    <citation type="submission" date="2023-07" db="EMBL/GenBank/DDBJ databases">
        <title>Sorghum-associated microbial communities from plants grown in Nebraska, USA.</title>
        <authorList>
            <person name="Schachtman D."/>
        </authorList>
    </citation>
    <scope>NUCLEOTIDE SEQUENCE</scope>
    <source>
        <strain evidence="2">DS2360</strain>
    </source>
</reference>
<organism evidence="2 5">
    <name type="scientific">Chryseobacterium rhizosphaerae</name>
    <dbReference type="NCBI Taxonomy" id="395937"/>
    <lineage>
        <taxon>Bacteria</taxon>
        <taxon>Pseudomonadati</taxon>
        <taxon>Bacteroidota</taxon>
        <taxon>Flavobacteriia</taxon>
        <taxon>Flavobacteriales</taxon>
        <taxon>Weeksellaceae</taxon>
        <taxon>Chryseobacterium group</taxon>
        <taxon>Chryseobacterium</taxon>
    </lineage>
</organism>
<sequence>MKKIMSFTLFLLGILSFSQTQDNVLVISNHTSLTIEGRLITCNPVNFYPVVKPISTNPSGLFTVPPHTEMKFDSFDTSGTAIIPVYQWAVTTSLGNTAIYNYNDPYITSIMPNTRWAFYDFRTVDSSGVVWDGFQMGDPNIYPAPVNTIQYGLQMPNVHAEWIQFADYVSLHVYEN</sequence>
<gene>
    <name evidence="3" type="ORF">DRF57_07030</name>
    <name evidence="2" type="ORF">J2787_003030</name>
</gene>
<evidence type="ECO:0000313" key="5">
    <source>
        <dbReference type="Proteomes" id="UP001184861"/>
    </source>
</evidence>
<dbReference type="AlphaFoldDB" id="A0AAE3Y8W6"/>
<reference evidence="3 4" key="1">
    <citation type="journal article" date="2010" name="Syst. Appl. Microbiol.">
        <title>Four new species of Chryseobacterium from the rhizosphere of coastal sand dune plants, Chryseobacterium elymi sp. nov., Chryseobacterium hagamense sp. nov., Chryseobacterium lathyri sp. nov. and Chryseobacterium rhizosphaerae sp. nov.</title>
        <authorList>
            <person name="Cho S.H."/>
            <person name="Lee K.S."/>
            <person name="Shin D.S."/>
            <person name="Han J.H."/>
            <person name="Park K.S."/>
            <person name="Lee C.H."/>
            <person name="Park K.H."/>
            <person name="Kim S.B."/>
        </authorList>
    </citation>
    <scope>NUCLEOTIDE SEQUENCE [LARGE SCALE GENOMIC DNA]</scope>
    <source>
        <strain evidence="3 4">KCTC 22548</strain>
    </source>
</reference>
<reference evidence="3" key="2">
    <citation type="submission" date="2018-06" db="EMBL/GenBank/DDBJ databases">
        <authorList>
            <person name="Newman J.D."/>
            <person name="Hugo C.J."/>
            <person name="Kriek I.-M."/>
            <person name="Nel L."/>
        </authorList>
    </citation>
    <scope>NUCLEOTIDE SEQUENCE</scope>
    <source>
        <strain evidence="3">KCTC 22548</strain>
    </source>
</reference>
<name>A0AAE3Y8W6_9FLAO</name>
<comment type="caution">
    <text evidence="2">The sequence shown here is derived from an EMBL/GenBank/DDBJ whole genome shotgun (WGS) entry which is preliminary data.</text>
</comment>
<feature type="chain" id="PRO_5042051749" evidence="1">
    <location>
        <begin position="21"/>
        <end position="176"/>
    </location>
</feature>
<keyword evidence="1" id="KW-0732">Signal</keyword>